<accession>A0AAD4HHM1</accession>
<feature type="transmembrane region" description="Helical" evidence="1">
    <location>
        <begin position="34"/>
        <end position="55"/>
    </location>
</feature>
<organism evidence="2 3">
    <name type="scientific">Suillus fuscotomentosus</name>
    <dbReference type="NCBI Taxonomy" id="1912939"/>
    <lineage>
        <taxon>Eukaryota</taxon>
        <taxon>Fungi</taxon>
        <taxon>Dikarya</taxon>
        <taxon>Basidiomycota</taxon>
        <taxon>Agaricomycotina</taxon>
        <taxon>Agaricomycetes</taxon>
        <taxon>Agaricomycetidae</taxon>
        <taxon>Boletales</taxon>
        <taxon>Suillineae</taxon>
        <taxon>Suillaceae</taxon>
        <taxon>Suillus</taxon>
    </lineage>
</organism>
<dbReference type="Proteomes" id="UP001195769">
    <property type="component" value="Unassembled WGS sequence"/>
</dbReference>
<evidence type="ECO:0000313" key="3">
    <source>
        <dbReference type="Proteomes" id="UP001195769"/>
    </source>
</evidence>
<evidence type="ECO:0000256" key="1">
    <source>
        <dbReference type="SAM" id="Phobius"/>
    </source>
</evidence>
<gene>
    <name evidence="2" type="ORF">F5891DRAFT_1192859</name>
</gene>
<keyword evidence="1" id="KW-0472">Membrane</keyword>
<name>A0AAD4HHM1_9AGAM</name>
<keyword evidence="1" id="KW-1133">Transmembrane helix</keyword>
<keyword evidence="1" id="KW-0812">Transmembrane</keyword>
<dbReference type="EMBL" id="JABBWK010000054">
    <property type="protein sequence ID" value="KAG1896516.1"/>
    <property type="molecule type" value="Genomic_DNA"/>
</dbReference>
<dbReference type="GeneID" id="64661959"/>
<dbReference type="AlphaFoldDB" id="A0AAD4HHM1"/>
<comment type="caution">
    <text evidence="2">The sequence shown here is derived from an EMBL/GenBank/DDBJ whole genome shotgun (WGS) entry which is preliminary data.</text>
</comment>
<evidence type="ECO:0000313" key="2">
    <source>
        <dbReference type="EMBL" id="KAG1896516.1"/>
    </source>
</evidence>
<reference evidence="2" key="1">
    <citation type="journal article" date="2020" name="New Phytol.">
        <title>Comparative genomics reveals dynamic genome evolution in host specialist ectomycorrhizal fungi.</title>
        <authorList>
            <person name="Lofgren L.A."/>
            <person name="Nguyen N.H."/>
            <person name="Vilgalys R."/>
            <person name="Ruytinx J."/>
            <person name="Liao H.L."/>
            <person name="Branco S."/>
            <person name="Kuo A."/>
            <person name="LaButti K."/>
            <person name="Lipzen A."/>
            <person name="Andreopoulos W."/>
            <person name="Pangilinan J."/>
            <person name="Riley R."/>
            <person name="Hundley H."/>
            <person name="Na H."/>
            <person name="Barry K."/>
            <person name="Grigoriev I.V."/>
            <person name="Stajich J.E."/>
            <person name="Kennedy P.G."/>
        </authorList>
    </citation>
    <scope>NUCLEOTIDE SEQUENCE</scope>
    <source>
        <strain evidence="2">FC203</strain>
    </source>
</reference>
<keyword evidence="3" id="KW-1185">Reference proteome</keyword>
<proteinExistence type="predicted"/>
<sequence length="107" mass="11688">MTVTYGHLADESLFLSRAHEIVDVGKQALSPEKAAMFTAFPFLAVWCFGGAFAMMGRCRELSQQLLNEPFNEVKAQIADGTASHSSVADFLSQAHDNTDEDMMKSVA</sequence>
<protein>
    <submittedName>
        <fullName evidence="2">Uncharacterized protein</fullName>
    </submittedName>
</protein>
<dbReference type="RefSeq" id="XP_041222092.1">
    <property type="nucleotide sequence ID" value="XM_041367661.1"/>
</dbReference>